<reference evidence="10 11" key="1">
    <citation type="submission" date="2020-02" db="EMBL/GenBank/DDBJ databases">
        <authorList>
            <person name="Ma Q."/>
            <person name="Huang Y."/>
            <person name="Song X."/>
            <person name="Pei D."/>
        </authorList>
    </citation>
    <scope>NUCLEOTIDE SEQUENCE [LARGE SCALE GENOMIC DNA]</scope>
    <source>
        <strain evidence="10">Sxm20200214</strain>
        <tissue evidence="10">Leaf</tissue>
    </source>
</reference>
<protein>
    <recommendedName>
        <fullName evidence="2">RNA helicase</fullName>
        <ecNumber evidence="2">3.6.4.13</ecNumber>
    </recommendedName>
</protein>
<dbReference type="InterPro" id="IPR027417">
    <property type="entry name" value="P-loop_NTPase"/>
</dbReference>
<dbReference type="PANTHER" id="PTHR18934:SF81">
    <property type="entry name" value="ATP-DEPENDENT RNA HELICASE DEAH11, CHLOROPLASTIC-RELATED"/>
    <property type="match status" value="1"/>
</dbReference>
<evidence type="ECO:0000256" key="7">
    <source>
        <dbReference type="ARBA" id="ARBA00047984"/>
    </source>
</evidence>
<dbReference type="Gene3D" id="1.10.10.2130">
    <property type="entry name" value="DEAH helicase family, winged-helix domain"/>
    <property type="match status" value="1"/>
</dbReference>
<dbReference type="PANTHER" id="PTHR18934">
    <property type="entry name" value="ATP-DEPENDENT RNA HELICASE"/>
    <property type="match status" value="1"/>
</dbReference>
<comment type="caution">
    <text evidence="10">The sequence shown here is derived from an EMBL/GenBank/DDBJ whole genome shotgun (WGS) entry which is preliminary data.</text>
</comment>
<comment type="similarity">
    <text evidence="1">Belongs to the DEAD box helicase family. DEAH subfamily.</text>
</comment>
<evidence type="ECO:0000256" key="6">
    <source>
        <dbReference type="ARBA" id="ARBA00022840"/>
    </source>
</evidence>
<evidence type="ECO:0000256" key="2">
    <source>
        <dbReference type="ARBA" id="ARBA00012552"/>
    </source>
</evidence>
<evidence type="ECO:0000256" key="4">
    <source>
        <dbReference type="ARBA" id="ARBA00022801"/>
    </source>
</evidence>
<evidence type="ECO:0000256" key="1">
    <source>
        <dbReference type="ARBA" id="ARBA00008792"/>
    </source>
</evidence>
<dbReference type="InterPro" id="IPR001650">
    <property type="entry name" value="Helicase_C-like"/>
</dbReference>
<evidence type="ECO:0000259" key="9">
    <source>
        <dbReference type="PROSITE" id="PS51194"/>
    </source>
</evidence>
<dbReference type="Gene3D" id="3.40.50.300">
    <property type="entry name" value="P-loop containing nucleotide triphosphate hydrolases"/>
    <property type="match status" value="2"/>
</dbReference>
<evidence type="ECO:0000259" key="8">
    <source>
        <dbReference type="PROSITE" id="PS51192"/>
    </source>
</evidence>
<dbReference type="PROSITE" id="PS00690">
    <property type="entry name" value="DEAH_ATP_HELICASE"/>
    <property type="match status" value="1"/>
</dbReference>
<dbReference type="AlphaFoldDB" id="A0A8X7V979"/>
<dbReference type="EMBL" id="JAAMPC010000006">
    <property type="protein sequence ID" value="KAG2307139.1"/>
    <property type="molecule type" value="Genomic_DNA"/>
</dbReference>
<dbReference type="EC" id="3.6.4.13" evidence="2"/>
<evidence type="ECO:0000313" key="11">
    <source>
        <dbReference type="Proteomes" id="UP000886595"/>
    </source>
</evidence>
<evidence type="ECO:0000256" key="5">
    <source>
        <dbReference type="ARBA" id="ARBA00022806"/>
    </source>
</evidence>
<dbReference type="SMART" id="SM00847">
    <property type="entry name" value="HA2"/>
    <property type="match status" value="1"/>
</dbReference>
<dbReference type="GO" id="GO:0016787">
    <property type="term" value="F:hydrolase activity"/>
    <property type="evidence" value="ECO:0007669"/>
    <property type="project" value="UniProtKB-KW"/>
</dbReference>
<dbReference type="GO" id="GO:0003723">
    <property type="term" value="F:RNA binding"/>
    <property type="evidence" value="ECO:0007669"/>
    <property type="project" value="TreeGrafter"/>
</dbReference>
<dbReference type="SUPFAM" id="SSF52540">
    <property type="entry name" value="P-loop containing nucleoside triphosphate hydrolases"/>
    <property type="match status" value="1"/>
</dbReference>
<dbReference type="InterPro" id="IPR042035">
    <property type="entry name" value="DEAH_win-hel_dom"/>
</dbReference>
<dbReference type="Pfam" id="PF07717">
    <property type="entry name" value="OB_NTP_bind"/>
    <property type="match status" value="1"/>
</dbReference>
<dbReference type="SMART" id="SM00487">
    <property type="entry name" value="DEXDc"/>
    <property type="match status" value="1"/>
</dbReference>
<dbReference type="Pfam" id="PF00271">
    <property type="entry name" value="Helicase_C"/>
    <property type="match status" value="1"/>
</dbReference>
<feature type="domain" description="Helicase ATP-binding" evidence="8">
    <location>
        <begin position="231"/>
        <end position="395"/>
    </location>
</feature>
<dbReference type="InterPro" id="IPR056248">
    <property type="entry name" value="RBD_DEAH11/12"/>
</dbReference>
<accession>A0A8X7V979</accession>
<dbReference type="PROSITE" id="PS51192">
    <property type="entry name" value="HELICASE_ATP_BIND_1"/>
    <property type="match status" value="1"/>
</dbReference>
<keyword evidence="5" id="KW-0347">Helicase</keyword>
<keyword evidence="4" id="KW-0378">Hydrolase</keyword>
<keyword evidence="6" id="KW-0067">ATP-binding</keyword>
<keyword evidence="11" id="KW-1185">Reference proteome</keyword>
<proteinExistence type="inferred from homology"/>
<dbReference type="GO" id="GO:0003724">
    <property type="term" value="F:RNA helicase activity"/>
    <property type="evidence" value="ECO:0007669"/>
    <property type="project" value="UniProtKB-EC"/>
</dbReference>
<organism evidence="10 11">
    <name type="scientific">Brassica carinata</name>
    <name type="common">Ethiopian mustard</name>
    <name type="synonym">Abyssinian cabbage</name>
    <dbReference type="NCBI Taxonomy" id="52824"/>
    <lineage>
        <taxon>Eukaryota</taxon>
        <taxon>Viridiplantae</taxon>
        <taxon>Streptophyta</taxon>
        <taxon>Embryophyta</taxon>
        <taxon>Tracheophyta</taxon>
        <taxon>Spermatophyta</taxon>
        <taxon>Magnoliopsida</taxon>
        <taxon>eudicotyledons</taxon>
        <taxon>Gunneridae</taxon>
        <taxon>Pentapetalae</taxon>
        <taxon>rosids</taxon>
        <taxon>malvids</taxon>
        <taxon>Brassicales</taxon>
        <taxon>Brassicaceae</taxon>
        <taxon>Brassiceae</taxon>
        <taxon>Brassica</taxon>
    </lineage>
</organism>
<dbReference type="OrthoDB" id="10009520at2759"/>
<dbReference type="SMART" id="SM00490">
    <property type="entry name" value="HELICc"/>
    <property type="match status" value="1"/>
</dbReference>
<evidence type="ECO:0000256" key="3">
    <source>
        <dbReference type="ARBA" id="ARBA00022741"/>
    </source>
</evidence>
<dbReference type="FunFam" id="1.10.10.2130:FF:000001">
    <property type="entry name" value="Pre-mRNA-splicing factor ATP-dependent RNA helicase"/>
    <property type="match status" value="1"/>
</dbReference>
<dbReference type="GO" id="GO:0005524">
    <property type="term" value="F:ATP binding"/>
    <property type="evidence" value="ECO:0007669"/>
    <property type="project" value="UniProtKB-KW"/>
</dbReference>
<feature type="domain" description="Helicase C-terminal" evidence="9">
    <location>
        <begin position="424"/>
        <end position="590"/>
    </location>
</feature>
<dbReference type="InterPro" id="IPR014001">
    <property type="entry name" value="Helicase_ATP-bd"/>
</dbReference>
<sequence length="1046" mass="117455">MGSLLHLRIFAANSDAKPSFSIRKHVISTLATLCEIPNDSVHVPQFGCIAGSFSFRQWVDALSAVVALWDYRLQGKTLLVPELVANVSVPSEEEELRDRICDLFSAHVLSLMENGDCVKNVRAEIEEKDRQVESFSSKRGIKLEAFERKKALIAEKDLIVKRLEEFKNGMKNILKFLQGRDGSVYDGEKDYVAVFSLEGTYDWPRIHSLIRRECRRLEDGLPIYAYRQNILKRIHGEQVMVLIGETGSGKSTQLVQLLADPGVAAAESIVCTQPRKIAALTLADRFREESNGCYEENSVPCTPAFFSTDQISSKVVFMTDNCLLQHYIKDRSLSGVSCIVIDEAHERSLNTDLLLALLKDLMCRRIDLRLVIMSATADAYQLSDYFFGCGILCVTGRNFPVEIIYSPSDAEGTSGVGRIAPHADVVKKVVEVHKTEKEGTILAFLTSQAEVEWACERFVAPSAVALPLHGKLSFKEQFRVFQNHPGKRKVIFATNIAETSLTIPGVKYVIDSGMVKESKYEPRTSMSILKVCRVIQSSARQRAGRAGRTEPGRCYRLYSKHDFESMNLNQEPEIRRVHLGVALLRILALGADNVAGFDFVDAPVPEAIAMAVKNLVQLGAVVEKNGVLELTQEGHCLVKLGLEPKLGKLILGCFRHRMGREGIVLASVMANASSIFCRVGSLDDKMKADCLKVQFCNPNGDLFTLLSVYKEWESLPRDRRNKWCWEDSLNAKSLRRCEDTVKELEICIERELSLVSPSYWVWNPTEGNNKHDKNLKKVILASLAENVAMYTGYDQLGYEVALTGQQVQLHPSCSLLAFGEKPNWVVFGELLSVVDQYLVCVTAFDFEALSMLDPPPPFDSSHMDEWRLRVEKVAGCSSTLLKRFCGKSNHGLLSIVSRARSLCMDERISIQVDIYQNEILLYAPPQNMGKVSALVSNALKCEQKWMRNECLEKYIYNGRGQVPMALFGSGAQIKHLEVDQRFLTVDVFYYGDSFVDDRELLRFLEKKIDGCICSILKFCGNKKDCDEKDKWGRITFLTPETAMKAT</sequence>
<name>A0A8X7V979_BRACI</name>
<evidence type="ECO:0000313" key="10">
    <source>
        <dbReference type="EMBL" id="KAG2307139.1"/>
    </source>
</evidence>
<dbReference type="PROSITE" id="PS51194">
    <property type="entry name" value="HELICASE_CTER"/>
    <property type="match status" value="1"/>
</dbReference>
<dbReference type="CDD" id="cd18791">
    <property type="entry name" value="SF2_C_RHA"/>
    <property type="match status" value="1"/>
</dbReference>
<dbReference type="FunFam" id="3.40.50.300:FF:001279">
    <property type="entry name" value="ATP-dependent RNA helicase DEAH12 chloroplastic"/>
    <property type="match status" value="1"/>
</dbReference>
<dbReference type="InterPro" id="IPR011709">
    <property type="entry name" value="DEAD-box_helicase_OB_fold"/>
</dbReference>
<keyword evidence="3" id="KW-0547">Nucleotide-binding</keyword>
<dbReference type="FunFam" id="3.40.50.300:FF:002114">
    <property type="entry name" value="ATP-dependent RNA helicase DEAH12 chloroplastic"/>
    <property type="match status" value="1"/>
</dbReference>
<dbReference type="Proteomes" id="UP000886595">
    <property type="component" value="Unassembled WGS sequence"/>
</dbReference>
<dbReference type="InterPro" id="IPR007502">
    <property type="entry name" value="Helicase-assoc_dom"/>
</dbReference>
<dbReference type="Pfam" id="PF00270">
    <property type="entry name" value="DEAD"/>
    <property type="match status" value="1"/>
</dbReference>
<comment type="catalytic activity">
    <reaction evidence="7">
        <text>ATP + H2O = ADP + phosphate + H(+)</text>
        <dbReference type="Rhea" id="RHEA:13065"/>
        <dbReference type="ChEBI" id="CHEBI:15377"/>
        <dbReference type="ChEBI" id="CHEBI:15378"/>
        <dbReference type="ChEBI" id="CHEBI:30616"/>
        <dbReference type="ChEBI" id="CHEBI:43474"/>
        <dbReference type="ChEBI" id="CHEBI:456216"/>
        <dbReference type="EC" id="3.6.4.13"/>
    </reaction>
</comment>
<dbReference type="InterPro" id="IPR002464">
    <property type="entry name" value="DNA/RNA_helicase_DEAH_CS"/>
</dbReference>
<dbReference type="InterPro" id="IPR011545">
    <property type="entry name" value="DEAD/DEAH_box_helicase_dom"/>
</dbReference>
<dbReference type="FunFam" id="1.20.120.1080:FF:000033">
    <property type="entry name" value="RBR-type E3 ubiquitin transferase"/>
    <property type="match status" value="1"/>
</dbReference>
<dbReference type="CDD" id="cd17917">
    <property type="entry name" value="DEXHc_RHA-like"/>
    <property type="match status" value="1"/>
</dbReference>
<dbReference type="Pfam" id="PF24475">
    <property type="entry name" value="RBD_DEAH11"/>
    <property type="match status" value="1"/>
</dbReference>
<gene>
    <name evidence="10" type="ORF">Bca52824_026887</name>
</gene>